<evidence type="ECO:0000256" key="1">
    <source>
        <dbReference type="ARBA" id="ARBA00022723"/>
    </source>
</evidence>
<keyword evidence="1" id="KW-0479">Metal-binding</keyword>
<name>A0A6N2C6U6_SOLCI</name>
<keyword evidence="2" id="KW-0863">Zinc-finger</keyword>
<feature type="non-terminal residue" evidence="6">
    <location>
        <position position="80"/>
    </location>
</feature>
<evidence type="ECO:0000313" key="6">
    <source>
        <dbReference type="EMBL" id="TMX00454.1"/>
    </source>
</evidence>
<dbReference type="InterPro" id="IPR003656">
    <property type="entry name" value="Znf_BED"/>
</dbReference>
<sequence length="80" mass="8960">MGVADQSRISMADSKDNTPSNSNDPSIGTEITKKKEMDPRSPVWQHFEKVFENGVLVKAKCLHCKQYYAANTTRNGTSRL</sequence>
<dbReference type="Pfam" id="PF02892">
    <property type="entry name" value="zf-BED"/>
    <property type="match status" value="1"/>
</dbReference>
<organism evidence="6">
    <name type="scientific">Solanum chilense</name>
    <name type="common">Tomato</name>
    <name type="synonym">Lycopersicon chilense</name>
    <dbReference type="NCBI Taxonomy" id="4083"/>
    <lineage>
        <taxon>Eukaryota</taxon>
        <taxon>Viridiplantae</taxon>
        <taxon>Streptophyta</taxon>
        <taxon>Embryophyta</taxon>
        <taxon>Tracheophyta</taxon>
        <taxon>Spermatophyta</taxon>
        <taxon>Magnoliopsida</taxon>
        <taxon>eudicotyledons</taxon>
        <taxon>Gunneridae</taxon>
        <taxon>Pentapetalae</taxon>
        <taxon>asterids</taxon>
        <taxon>lamiids</taxon>
        <taxon>Solanales</taxon>
        <taxon>Solanaceae</taxon>
        <taxon>Solanoideae</taxon>
        <taxon>Solaneae</taxon>
        <taxon>Solanum</taxon>
        <taxon>Solanum subgen. Lycopersicon</taxon>
    </lineage>
</organism>
<evidence type="ECO:0000259" key="5">
    <source>
        <dbReference type="Pfam" id="PF02892"/>
    </source>
</evidence>
<reference evidence="6" key="1">
    <citation type="submission" date="2019-05" db="EMBL/GenBank/DDBJ databases">
        <title>The de novo reference genome and transcriptome assemblies of the wild tomato species Solanum chilense.</title>
        <authorList>
            <person name="Stam R."/>
            <person name="Nosenko T."/>
            <person name="Hoerger A.C."/>
            <person name="Stephan W."/>
            <person name="Seidel M.A."/>
            <person name="Kuhn J.M.M."/>
            <person name="Haberer G."/>
            <person name="Tellier A."/>
        </authorList>
    </citation>
    <scope>NUCLEOTIDE SEQUENCE</scope>
    <source>
        <tissue evidence="6">Mature leaves</tissue>
    </source>
</reference>
<dbReference type="GO" id="GO:0005634">
    <property type="term" value="C:nucleus"/>
    <property type="evidence" value="ECO:0007669"/>
    <property type="project" value="TreeGrafter"/>
</dbReference>
<comment type="caution">
    <text evidence="6">The sequence shown here is derived from an EMBL/GenBank/DDBJ whole genome shotgun (WGS) entry which is preliminary data.</text>
</comment>
<accession>A0A6N2C6U6</accession>
<dbReference type="GO" id="GO:0006357">
    <property type="term" value="P:regulation of transcription by RNA polymerase II"/>
    <property type="evidence" value="ECO:0007669"/>
    <property type="project" value="TreeGrafter"/>
</dbReference>
<protein>
    <recommendedName>
        <fullName evidence="5">BED-type domain-containing protein</fullName>
    </recommendedName>
</protein>
<evidence type="ECO:0000256" key="2">
    <source>
        <dbReference type="ARBA" id="ARBA00022771"/>
    </source>
</evidence>
<keyword evidence="3" id="KW-0862">Zinc</keyword>
<feature type="region of interest" description="Disordered" evidence="4">
    <location>
        <begin position="1"/>
        <end position="40"/>
    </location>
</feature>
<dbReference type="EMBL" id="RXGB01001073">
    <property type="protein sequence ID" value="TMX00454.1"/>
    <property type="molecule type" value="Genomic_DNA"/>
</dbReference>
<gene>
    <name evidence="6" type="ORF">EJD97_000805</name>
</gene>
<dbReference type="AlphaFoldDB" id="A0A6N2C6U6"/>
<evidence type="ECO:0000256" key="4">
    <source>
        <dbReference type="SAM" id="MobiDB-lite"/>
    </source>
</evidence>
<feature type="compositionally biased region" description="Polar residues" evidence="4">
    <location>
        <begin position="17"/>
        <end position="26"/>
    </location>
</feature>
<dbReference type="InterPro" id="IPR053031">
    <property type="entry name" value="Cuticle_assoc_protein"/>
</dbReference>
<dbReference type="PANTHER" id="PTHR34396:SF27">
    <property type="entry name" value="OS08G0208700 PROTEIN"/>
    <property type="match status" value="1"/>
</dbReference>
<feature type="domain" description="BED-type" evidence="5">
    <location>
        <begin position="41"/>
        <end position="80"/>
    </location>
</feature>
<dbReference type="PANTHER" id="PTHR34396">
    <property type="entry name" value="OS03G0264950 PROTEIN-RELATED"/>
    <property type="match status" value="1"/>
</dbReference>
<dbReference type="GO" id="GO:0008270">
    <property type="term" value="F:zinc ion binding"/>
    <property type="evidence" value="ECO:0007669"/>
    <property type="project" value="UniProtKB-KW"/>
</dbReference>
<evidence type="ECO:0000256" key="3">
    <source>
        <dbReference type="ARBA" id="ARBA00022833"/>
    </source>
</evidence>
<proteinExistence type="predicted"/>
<dbReference type="GO" id="GO:1990837">
    <property type="term" value="F:sequence-specific double-stranded DNA binding"/>
    <property type="evidence" value="ECO:0007669"/>
    <property type="project" value="TreeGrafter"/>
</dbReference>